<reference evidence="3" key="1">
    <citation type="submission" date="2015-12" db="EMBL/GenBank/DDBJ databases">
        <title>De novo transcriptome assembly of four potential Pierce s Disease insect vectors from Arizona vineyards.</title>
        <authorList>
            <person name="Tassone E.E."/>
        </authorList>
    </citation>
    <scope>NUCLEOTIDE SEQUENCE</scope>
</reference>
<evidence type="ECO:0000313" key="3">
    <source>
        <dbReference type="EMBL" id="JAS32034.1"/>
    </source>
</evidence>
<dbReference type="Pfam" id="PF01607">
    <property type="entry name" value="CBM_14"/>
    <property type="match status" value="1"/>
</dbReference>
<feature type="domain" description="Chitin-binding type-2" evidence="2">
    <location>
        <begin position="36"/>
        <end position="94"/>
    </location>
</feature>
<dbReference type="EMBL" id="GEDC01005264">
    <property type="protein sequence ID" value="JAS32034.1"/>
    <property type="molecule type" value="Transcribed_RNA"/>
</dbReference>
<feature type="chain" id="PRO_5008581752" description="Chitin-binding type-2 domain-containing protein" evidence="1">
    <location>
        <begin position="20"/>
        <end position="100"/>
    </location>
</feature>
<gene>
    <name evidence="3" type="ORF">g.45900</name>
</gene>
<dbReference type="SUPFAM" id="SSF57625">
    <property type="entry name" value="Invertebrate chitin-binding proteins"/>
    <property type="match status" value="1"/>
</dbReference>
<name>A0A1B6E2B6_9HEMI</name>
<dbReference type="SMART" id="SM00494">
    <property type="entry name" value="ChtBD2"/>
    <property type="match status" value="1"/>
</dbReference>
<dbReference type="GO" id="GO:0005576">
    <property type="term" value="C:extracellular region"/>
    <property type="evidence" value="ECO:0007669"/>
    <property type="project" value="InterPro"/>
</dbReference>
<keyword evidence="1" id="KW-0732">Signal</keyword>
<proteinExistence type="predicted"/>
<dbReference type="PROSITE" id="PS50940">
    <property type="entry name" value="CHIT_BIND_II"/>
    <property type="match status" value="1"/>
</dbReference>
<evidence type="ECO:0000259" key="2">
    <source>
        <dbReference type="PROSITE" id="PS50940"/>
    </source>
</evidence>
<dbReference type="Gene3D" id="2.170.140.10">
    <property type="entry name" value="Chitin binding domain"/>
    <property type="match status" value="1"/>
</dbReference>
<organism evidence="3">
    <name type="scientific">Clastoptera arizonana</name>
    <name type="common">Arizona spittle bug</name>
    <dbReference type="NCBI Taxonomy" id="38151"/>
    <lineage>
        <taxon>Eukaryota</taxon>
        <taxon>Metazoa</taxon>
        <taxon>Ecdysozoa</taxon>
        <taxon>Arthropoda</taxon>
        <taxon>Hexapoda</taxon>
        <taxon>Insecta</taxon>
        <taxon>Pterygota</taxon>
        <taxon>Neoptera</taxon>
        <taxon>Paraneoptera</taxon>
        <taxon>Hemiptera</taxon>
        <taxon>Auchenorrhyncha</taxon>
        <taxon>Cercopoidea</taxon>
        <taxon>Clastopteridae</taxon>
        <taxon>Clastoptera</taxon>
    </lineage>
</organism>
<accession>A0A1B6E2B6</accession>
<dbReference type="GO" id="GO:0008061">
    <property type="term" value="F:chitin binding"/>
    <property type="evidence" value="ECO:0007669"/>
    <property type="project" value="InterPro"/>
</dbReference>
<dbReference type="InterPro" id="IPR036508">
    <property type="entry name" value="Chitin-bd_dom_sf"/>
</dbReference>
<evidence type="ECO:0000256" key="1">
    <source>
        <dbReference type="SAM" id="SignalP"/>
    </source>
</evidence>
<dbReference type="AlphaFoldDB" id="A0A1B6E2B6"/>
<sequence length="100" mass="11646">MKWLKLVLPLFFNTILGDGETNADTDDEVNSELESWPKCDPDYLEGYYTVPHPDFCDRYFTCQNTIAYLMQCQDGFGYVPILGCRLLHRVDCTSRPKLRK</sequence>
<dbReference type="InterPro" id="IPR002557">
    <property type="entry name" value="Chitin-bd_dom"/>
</dbReference>
<protein>
    <recommendedName>
        <fullName evidence="2">Chitin-binding type-2 domain-containing protein</fullName>
    </recommendedName>
</protein>
<feature type="signal peptide" evidence="1">
    <location>
        <begin position="1"/>
        <end position="19"/>
    </location>
</feature>